<dbReference type="Gene3D" id="3.40.50.150">
    <property type="entry name" value="Vaccinia Virus protein VP39"/>
    <property type="match status" value="1"/>
</dbReference>
<dbReference type="PANTHER" id="PTHR32060:SF30">
    <property type="entry name" value="CARBOXY-TERMINAL PROCESSING PROTEASE CTPA"/>
    <property type="match status" value="1"/>
</dbReference>
<evidence type="ECO:0000256" key="1">
    <source>
        <dbReference type="ARBA" id="ARBA00009179"/>
    </source>
</evidence>
<keyword evidence="4" id="KW-0808">Transferase</keyword>
<dbReference type="CDD" id="cd07560">
    <property type="entry name" value="Peptidase_S41_CPP"/>
    <property type="match status" value="1"/>
</dbReference>
<dbReference type="Pfam" id="PF13180">
    <property type="entry name" value="PDZ_2"/>
    <property type="match status" value="1"/>
</dbReference>
<reference evidence="13" key="1">
    <citation type="journal article" date="2019" name="Int. J. Syst. Evol. Microbiol.">
        <title>The Global Catalogue of Microorganisms (GCM) 10K type strain sequencing project: providing services to taxonomists for standard genome sequencing and annotation.</title>
        <authorList>
            <consortium name="The Broad Institute Genomics Platform"/>
            <consortium name="The Broad Institute Genome Sequencing Center for Infectious Disease"/>
            <person name="Wu L."/>
            <person name="Ma J."/>
        </authorList>
    </citation>
    <scope>NUCLEOTIDE SEQUENCE [LARGE SCALE GENOMIC DNA]</scope>
    <source>
        <strain evidence="13">CGMCC 4.5798</strain>
    </source>
</reference>
<feature type="domain" description="PDZ" evidence="11">
    <location>
        <begin position="82"/>
        <end position="164"/>
    </location>
</feature>
<dbReference type="PANTHER" id="PTHR32060">
    <property type="entry name" value="TAIL-SPECIFIC PROTEASE"/>
    <property type="match status" value="1"/>
</dbReference>
<dbReference type="Gene3D" id="3.30.750.44">
    <property type="match status" value="1"/>
</dbReference>
<evidence type="ECO:0000256" key="3">
    <source>
        <dbReference type="ARBA" id="ARBA00022670"/>
    </source>
</evidence>
<dbReference type="InterPro" id="IPR055210">
    <property type="entry name" value="CtpA/B_N"/>
</dbReference>
<feature type="compositionally biased region" description="Low complexity" evidence="9">
    <location>
        <begin position="480"/>
        <end position="490"/>
    </location>
</feature>
<dbReference type="Proteomes" id="UP001596086">
    <property type="component" value="Unassembled WGS sequence"/>
</dbReference>
<dbReference type="InterPro" id="IPR029045">
    <property type="entry name" value="ClpP/crotonase-like_dom_sf"/>
</dbReference>
<feature type="chain" id="PRO_5045457032" evidence="10">
    <location>
        <begin position="24"/>
        <end position="709"/>
    </location>
</feature>
<dbReference type="InterPro" id="IPR001478">
    <property type="entry name" value="PDZ"/>
</dbReference>
<evidence type="ECO:0000256" key="5">
    <source>
        <dbReference type="ARBA" id="ARBA00022691"/>
    </source>
</evidence>
<proteinExistence type="inferred from homology"/>
<sequence>MMKRRWMAGAAALWLGIAPAASAQAQAVTVPRAEMEKLLETYALIKRNYVAQADDGKLFEGAIAGMLASLDAHSEYMNKDAMREIDRESTGSYVGIGIEVEDEHGQLRVVSTTPQAPADKAGIQAGDLLVSIDGAPATGLPSSEAARRMHGAAGSVVTVAVARRGKLRSLRLTRVAMHNDTVRMSMTAAGLPWIRIAEFGSATGADLAAVLKKLDAQAAPRGIVLDLRNDGGGLVSAAVAVGGAFLPAGATMFTARGRDADTEAKVTVDPRYYREADTADVLAGLPAWTRTVPLTVLVNGASASAAELLAGALQDNRRATIVGSQTFGKGSIQSVIPLDAEDGIKFTVARYFTPGGHEIQAHGVTPDLVVRPAAGADEDWQLREADLANHLAPRSPRQMTRRRAPCPKAPACSARATTRRCRPRSDCWRRAQNRERRWPACCASGRRWPKAMRRAPAARPESNACHIPAAEYASLPGKGAGGSAALPAPAVGKDTGTNSTRHAPMWQDESTKEDALDTQLHTLLADLAAFGDAHDGDAANRATRMLNITPDTGEFLAVLVKAMGARRILEIGTSNGYSTLWLADAVASIDGDVTTIEMSLQKVAMAKQNFERAGLDDRITQREGDAGGHLAKFGDGEFDLVFLDSQRSAYLAWWPDLKRILRAGGLLVVDNATSHAEEMAAFTETVRADQSFTTSLVPVGKGEFLAVKA</sequence>
<dbReference type="CDD" id="cd02440">
    <property type="entry name" value="AdoMet_MTases"/>
    <property type="match status" value="1"/>
</dbReference>
<keyword evidence="2" id="KW-0489">Methyltransferase</keyword>
<dbReference type="NCBIfam" id="TIGR00225">
    <property type="entry name" value="prc"/>
    <property type="match status" value="1"/>
</dbReference>
<dbReference type="SUPFAM" id="SSF52096">
    <property type="entry name" value="ClpP/crotonase"/>
    <property type="match status" value="1"/>
</dbReference>
<evidence type="ECO:0000256" key="4">
    <source>
        <dbReference type="ARBA" id="ARBA00022679"/>
    </source>
</evidence>
<dbReference type="InterPro" id="IPR002935">
    <property type="entry name" value="SAM_O-MeTrfase"/>
</dbReference>
<dbReference type="Pfam" id="PF01596">
    <property type="entry name" value="Methyltransf_3"/>
    <property type="match status" value="1"/>
</dbReference>
<evidence type="ECO:0000313" key="12">
    <source>
        <dbReference type="EMBL" id="MFC5549887.1"/>
    </source>
</evidence>
<dbReference type="InterPro" id="IPR005151">
    <property type="entry name" value="Tail-specific_protease"/>
</dbReference>
<dbReference type="InterPro" id="IPR036034">
    <property type="entry name" value="PDZ_sf"/>
</dbReference>
<dbReference type="SUPFAM" id="SSF53335">
    <property type="entry name" value="S-adenosyl-L-methionine-dependent methyltransferases"/>
    <property type="match status" value="1"/>
</dbReference>
<dbReference type="PROSITE" id="PS51682">
    <property type="entry name" value="SAM_OMT_I"/>
    <property type="match status" value="1"/>
</dbReference>
<dbReference type="Gene3D" id="3.90.226.10">
    <property type="entry name" value="2-enoyl-CoA Hydratase, Chain A, domain 1"/>
    <property type="match status" value="1"/>
</dbReference>
<keyword evidence="7 8" id="KW-0720">Serine protease</keyword>
<comment type="similarity">
    <text evidence="1 8">Belongs to the peptidase S41A family.</text>
</comment>
<dbReference type="InterPro" id="IPR004447">
    <property type="entry name" value="Peptidase_S41A"/>
</dbReference>
<evidence type="ECO:0000256" key="8">
    <source>
        <dbReference type="RuleBase" id="RU004404"/>
    </source>
</evidence>
<keyword evidence="13" id="KW-1185">Reference proteome</keyword>
<dbReference type="PROSITE" id="PS50106">
    <property type="entry name" value="PDZ"/>
    <property type="match status" value="1"/>
</dbReference>
<dbReference type="Gene3D" id="2.30.42.10">
    <property type="match status" value="1"/>
</dbReference>
<dbReference type="SMART" id="SM00245">
    <property type="entry name" value="TSPc"/>
    <property type="match status" value="1"/>
</dbReference>
<evidence type="ECO:0000256" key="10">
    <source>
        <dbReference type="SAM" id="SignalP"/>
    </source>
</evidence>
<keyword evidence="10" id="KW-0732">Signal</keyword>
<dbReference type="Pfam" id="PF03572">
    <property type="entry name" value="Peptidase_S41"/>
    <property type="match status" value="1"/>
</dbReference>
<evidence type="ECO:0000256" key="2">
    <source>
        <dbReference type="ARBA" id="ARBA00022603"/>
    </source>
</evidence>
<keyword evidence="5" id="KW-0949">S-adenosyl-L-methionine</keyword>
<feature type="region of interest" description="Disordered" evidence="9">
    <location>
        <begin position="480"/>
        <end position="499"/>
    </location>
</feature>
<evidence type="ECO:0000256" key="6">
    <source>
        <dbReference type="ARBA" id="ARBA00022801"/>
    </source>
</evidence>
<dbReference type="CDD" id="cd06782">
    <property type="entry name" value="cpPDZ_CPP-like"/>
    <property type="match status" value="1"/>
</dbReference>
<keyword evidence="3 8" id="KW-0645">Protease</keyword>
<evidence type="ECO:0000313" key="13">
    <source>
        <dbReference type="Proteomes" id="UP001596086"/>
    </source>
</evidence>
<comment type="caution">
    <text evidence="12">The sequence shown here is derived from an EMBL/GenBank/DDBJ whole genome shotgun (WGS) entry which is preliminary data.</text>
</comment>
<evidence type="ECO:0000259" key="11">
    <source>
        <dbReference type="PROSITE" id="PS50106"/>
    </source>
</evidence>
<dbReference type="RefSeq" id="WP_379771980.1">
    <property type="nucleotide sequence ID" value="NZ_JBHSMZ010000010.1"/>
</dbReference>
<dbReference type="SMART" id="SM00228">
    <property type="entry name" value="PDZ"/>
    <property type="match status" value="1"/>
</dbReference>
<evidence type="ECO:0000256" key="9">
    <source>
        <dbReference type="SAM" id="MobiDB-lite"/>
    </source>
</evidence>
<keyword evidence="6 8" id="KW-0378">Hydrolase</keyword>
<feature type="signal peptide" evidence="10">
    <location>
        <begin position="1"/>
        <end position="23"/>
    </location>
</feature>
<dbReference type="Pfam" id="PF22694">
    <property type="entry name" value="CtpB_N-like"/>
    <property type="match status" value="1"/>
</dbReference>
<dbReference type="EMBL" id="JBHSMZ010000010">
    <property type="protein sequence ID" value="MFC5549887.1"/>
    <property type="molecule type" value="Genomic_DNA"/>
</dbReference>
<accession>A0ABW0S0A3</accession>
<dbReference type="SUPFAM" id="SSF50156">
    <property type="entry name" value="PDZ domain-like"/>
    <property type="match status" value="1"/>
</dbReference>
<dbReference type="InterPro" id="IPR029063">
    <property type="entry name" value="SAM-dependent_MTases_sf"/>
</dbReference>
<evidence type="ECO:0000256" key="7">
    <source>
        <dbReference type="ARBA" id="ARBA00022825"/>
    </source>
</evidence>
<name>A0ABW0S0A3_9BURK</name>
<gene>
    <name evidence="12" type="ORF">ACFPO9_15330</name>
</gene>
<organism evidence="12 13">
    <name type="scientific">Massilia aerilata</name>
    <dbReference type="NCBI Taxonomy" id="453817"/>
    <lineage>
        <taxon>Bacteria</taxon>
        <taxon>Pseudomonadati</taxon>
        <taxon>Pseudomonadota</taxon>
        <taxon>Betaproteobacteria</taxon>
        <taxon>Burkholderiales</taxon>
        <taxon>Oxalobacteraceae</taxon>
        <taxon>Telluria group</taxon>
        <taxon>Massilia</taxon>
    </lineage>
</organism>
<protein>
    <submittedName>
        <fullName evidence="12">S41 family peptidase</fullName>
    </submittedName>
</protein>